<sequence>MTKGTFEKTVESAEYDFVLIKGLESENAKLKEAIGDVLDVLVDGDGVPNTIWIKNRLLEVISKSEI</sequence>
<accession>A0A6J5Q1M8</accession>
<reference evidence="1" key="1">
    <citation type="submission" date="2020-05" db="EMBL/GenBank/DDBJ databases">
        <authorList>
            <person name="Chiriac C."/>
            <person name="Salcher M."/>
            <person name="Ghai R."/>
            <person name="Kavagutti S V."/>
        </authorList>
    </citation>
    <scope>NUCLEOTIDE SEQUENCE</scope>
</reference>
<organism evidence="1">
    <name type="scientific">uncultured Caudovirales phage</name>
    <dbReference type="NCBI Taxonomy" id="2100421"/>
    <lineage>
        <taxon>Viruses</taxon>
        <taxon>Duplodnaviria</taxon>
        <taxon>Heunggongvirae</taxon>
        <taxon>Uroviricota</taxon>
        <taxon>Caudoviricetes</taxon>
        <taxon>Peduoviridae</taxon>
        <taxon>Maltschvirus</taxon>
        <taxon>Maltschvirus maltsch</taxon>
    </lineage>
</organism>
<evidence type="ECO:0000313" key="1">
    <source>
        <dbReference type="EMBL" id="CAB4175348.1"/>
    </source>
</evidence>
<protein>
    <submittedName>
        <fullName evidence="1">Uncharacterized protein</fullName>
    </submittedName>
</protein>
<proteinExistence type="predicted"/>
<dbReference type="EMBL" id="LR796923">
    <property type="protein sequence ID" value="CAB4175348.1"/>
    <property type="molecule type" value="Genomic_DNA"/>
</dbReference>
<name>A0A6J5Q1M8_9CAUD</name>
<gene>
    <name evidence="1" type="ORF">UFOVP972_149</name>
</gene>